<protein>
    <recommendedName>
        <fullName evidence="2">Signal transduction protein TRAP</fullName>
    </recommendedName>
    <alternativeName>
        <fullName evidence="3">Target of RNAIII-activating protein</fullName>
    </alternativeName>
</protein>
<sequence length="94" mass="10922">MVTVNAIMKIDPSKRDKYLALVEPLVLAANKEEGALYYAHFERTDEPNTFAFIEQYESEEALEVHNGTEHFQHFFKEVSQYLITKPDIKVSQTK</sequence>
<reference evidence="5" key="1">
    <citation type="submission" date="2022-05" db="EMBL/GenBank/DDBJ databases">
        <title>Comparative genomics of Staphylococcus equorum isolates.</title>
        <authorList>
            <person name="Luelf R.H."/>
        </authorList>
    </citation>
    <scope>NUCLEOTIDE SEQUENCE</scope>
    <source>
        <strain evidence="5">TMW 2.2343</strain>
    </source>
</reference>
<gene>
    <name evidence="5" type="ORF">M4L21_10625</name>
</gene>
<dbReference type="PANTHER" id="PTHR33336:SF3">
    <property type="entry name" value="ABM DOMAIN-CONTAINING PROTEIN"/>
    <property type="match status" value="1"/>
</dbReference>
<comment type="similarity">
    <text evidence="1">Belongs to the TRAP family.</text>
</comment>
<dbReference type="InterPro" id="IPR007138">
    <property type="entry name" value="ABM_dom"/>
</dbReference>
<feature type="domain" description="ABM" evidence="4">
    <location>
        <begin position="2"/>
        <end position="91"/>
    </location>
</feature>
<evidence type="ECO:0000256" key="3">
    <source>
        <dbReference type="ARBA" id="ARBA00032861"/>
    </source>
</evidence>
<evidence type="ECO:0000313" key="6">
    <source>
        <dbReference type="Proteomes" id="UP001152302"/>
    </source>
</evidence>
<evidence type="ECO:0000256" key="2">
    <source>
        <dbReference type="ARBA" id="ARBA00018486"/>
    </source>
</evidence>
<dbReference type="Gene3D" id="3.30.70.100">
    <property type="match status" value="1"/>
</dbReference>
<dbReference type="SUPFAM" id="SSF54909">
    <property type="entry name" value="Dimeric alpha+beta barrel"/>
    <property type="match status" value="1"/>
</dbReference>
<dbReference type="InterPro" id="IPR050744">
    <property type="entry name" value="AI-2_Isomerase_LsrG"/>
</dbReference>
<dbReference type="AlphaFoldDB" id="A0A9X4LBI7"/>
<keyword evidence="5" id="KW-0503">Monooxygenase</keyword>
<dbReference type="EMBL" id="JAMBPX010000006">
    <property type="protein sequence ID" value="MDG0859779.1"/>
    <property type="molecule type" value="Genomic_DNA"/>
</dbReference>
<evidence type="ECO:0000256" key="1">
    <source>
        <dbReference type="ARBA" id="ARBA00009267"/>
    </source>
</evidence>
<evidence type="ECO:0000259" key="4">
    <source>
        <dbReference type="PROSITE" id="PS51725"/>
    </source>
</evidence>
<dbReference type="PROSITE" id="PS51725">
    <property type="entry name" value="ABM"/>
    <property type="match status" value="1"/>
</dbReference>
<organism evidence="5 6">
    <name type="scientific">Staphylococcus equorum</name>
    <dbReference type="NCBI Taxonomy" id="246432"/>
    <lineage>
        <taxon>Bacteria</taxon>
        <taxon>Bacillati</taxon>
        <taxon>Bacillota</taxon>
        <taxon>Bacilli</taxon>
        <taxon>Bacillales</taxon>
        <taxon>Staphylococcaceae</taxon>
        <taxon>Staphylococcus</taxon>
    </lineage>
</organism>
<accession>A0A9X4LBI7</accession>
<dbReference type="PANTHER" id="PTHR33336">
    <property type="entry name" value="QUINOL MONOOXYGENASE YGIN-RELATED"/>
    <property type="match status" value="1"/>
</dbReference>
<dbReference type="Pfam" id="PF03992">
    <property type="entry name" value="ABM"/>
    <property type="match status" value="1"/>
</dbReference>
<dbReference type="RefSeq" id="WP_277581892.1">
    <property type="nucleotide sequence ID" value="NZ_JAMBPV010000007.1"/>
</dbReference>
<dbReference type="GO" id="GO:0004497">
    <property type="term" value="F:monooxygenase activity"/>
    <property type="evidence" value="ECO:0007669"/>
    <property type="project" value="UniProtKB-KW"/>
</dbReference>
<keyword evidence="5" id="KW-0560">Oxidoreductase</keyword>
<evidence type="ECO:0000313" key="5">
    <source>
        <dbReference type="EMBL" id="MDG0859779.1"/>
    </source>
</evidence>
<dbReference type="Proteomes" id="UP001152302">
    <property type="component" value="Unassembled WGS sequence"/>
</dbReference>
<proteinExistence type="inferred from homology"/>
<name>A0A9X4LBI7_9STAP</name>
<dbReference type="InterPro" id="IPR011008">
    <property type="entry name" value="Dimeric_a/b-barrel"/>
</dbReference>
<comment type="caution">
    <text evidence="5">The sequence shown here is derived from an EMBL/GenBank/DDBJ whole genome shotgun (WGS) entry which is preliminary data.</text>
</comment>